<dbReference type="PROSITE" id="PS51194">
    <property type="entry name" value="HELICASE_CTER"/>
    <property type="match status" value="1"/>
</dbReference>
<comment type="caution">
    <text evidence="7">The sequence shown here is derived from an EMBL/GenBank/DDBJ whole genome shotgun (WGS) entry which is preliminary data.</text>
</comment>
<dbReference type="GO" id="GO:0004386">
    <property type="term" value="F:helicase activity"/>
    <property type="evidence" value="ECO:0007669"/>
    <property type="project" value="UniProtKB-KW"/>
</dbReference>
<protein>
    <submittedName>
        <fullName evidence="7">PF12029 domain protein</fullName>
    </submittedName>
</protein>
<evidence type="ECO:0000256" key="2">
    <source>
        <dbReference type="ARBA" id="ARBA00022801"/>
    </source>
</evidence>
<dbReference type="InterPro" id="IPR027417">
    <property type="entry name" value="P-loop_NTPase"/>
</dbReference>
<dbReference type="InterPro" id="IPR011545">
    <property type="entry name" value="DEAD/DEAH_box_helicase_dom"/>
</dbReference>
<keyword evidence="3" id="KW-0347">Helicase</keyword>
<dbReference type="GO" id="GO:0003676">
    <property type="term" value="F:nucleic acid binding"/>
    <property type="evidence" value="ECO:0007669"/>
    <property type="project" value="InterPro"/>
</dbReference>
<evidence type="ECO:0000259" key="6">
    <source>
        <dbReference type="PROSITE" id="PS51194"/>
    </source>
</evidence>
<dbReference type="OrthoDB" id="3229913at2"/>
<accession>U2RQF7</accession>
<evidence type="ECO:0000256" key="1">
    <source>
        <dbReference type="ARBA" id="ARBA00022741"/>
    </source>
</evidence>
<feature type="domain" description="Helicase ATP-binding" evidence="5">
    <location>
        <begin position="44"/>
        <end position="200"/>
    </location>
</feature>
<dbReference type="Pfam" id="PF00271">
    <property type="entry name" value="Helicase_C"/>
    <property type="match status" value="1"/>
</dbReference>
<keyword evidence="2" id="KW-0378">Hydrolase</keyword>
<dbReference type="SMART" id="SM00487">
    <property type="entry name" value="DEXDc"/>
    <property type="match status" value="1"/>
</dbReference>
<dbReference type="AlphaFoldDB" id="U2RQF7"/>
<dbReference type="SUPFAM" id="SSF52540">
    <property type="entry name" value="P-loop containing nucleoside triphosphate hydrolases"/>
    <property type="match status" value="1"/>
</dbReference>
<reference evidence="7" key="1">
    <citation type="submission" date="2013-08" db="EMBL/GenBank/DDBJ databases">
        <authorList>
            <person name="Durkin A.S."/>
            <person name="Haft D.R."/>
            <person name="McCorrison J."/>
            <person name="Torralba M."/>
            <person name="Gillis M."/>
            <person name="Haft D.H."/>
            <person name="Methe B."/>
            <person name="Sutton G."/>
            <person name="Nelson K.E."/>
        </authorList>
    </citation>
    <scope>NUCLEOTIDE SEQUENCE [LARGE SCALE GENOMIC DNA]</scope>
    <source>
        <strain evidence="7">F0233</strain>
    </source>
</reference>
<evidence type="ECO:0000256" key="4">
    <source>
        <dbReference type="ARBA" id="ARBA00022840"/>
    </source>
</evidence>
<dbReference type="InterPro" id="IPR021904">
    <property type="entry name" value="DUF3516"/>
</dbReference>
<dbReference type="SMART" id="SM00490">
    <property type="entry name" value="HELICc"/>
    <property type="match status" value="1"/>
</dbReference>
<name>U2RQF7_9ACTN</name>
<dbReference type="Proteomes" id="UP000017052">
    <property type="component" value="Unassembled WGS sequence"/>
</dbReference>
<dbReference type="Pfam" id="PF00270">
    <property type="entry name" value="DEAD"/>
    <property type="match status" value="1"/>
</dbReference>
<dbReference type="InterPro" id="IPR001650">
    <property type="entry name" value="Helicase_C-like"/>
</dbReference>
<evidence type="ECO:0000256" key="3">
    <source>
        <dbReference type="ARBA" id="ARBA00022806"/>
    </source>
</evidence>
<feature type="domain" description="Helicase C-terminal" evidence="6">
    <location>
        <begin position="268"/>
        <end position="424"/>
    </location>
</feature>
<keyword evidence="8" id="KW-1185">Reference proteome</keyword>
<dbReference type="InterPro" id="IPR050699">
    <property type="entry name" value="RNA-DNA_Helicase"/>
</dbReference>
<dbReference type="GeneID" id="95360090"/>
<dbReference type="Pfam" id="PF12029">
    <property type="entry name" value="DUF3516"/>
    <property type="match status" value="1"/>
</dbReference>
<dbReference type="EMBL" id="ACVN02000174">
    <property type="protein sequence ID" value="ERK55798.1"/>
    <property type="molecule type" value="Genomic_DNA"/>
</dbReference>
<dbReference type="CDD" id="cd17921">
    <property type="entry name" value="DEXHc_Ski2"/>
    <property type="match status" value="1"/>
</dbReference>
<dbReference type="PROSITE" id="PS51192">
    <property type="entry name" value="HELICASE_ATP_BIND_1"/>
    <property type="match status" value="1"/>
</dbReference>
<dbReference type="Gene3D" id="3.40.50.300">
    <property type="entry name" value="P-loop containing nucleotide triphosphate hydrolases"/>
    <property type="match status" value="2"/>
</dbReference>
<dbReference type="PANTHER" id="PTHR12131">
    <property type="entry name" value="ATP-DEPENDENT RNA AND DNA HELICASE"/>
    <property type="match status" value="1"/>
</dbReference>
<dbReference type="GO" id="GO:0005524">
    <property type="term" value="F:ATP binding"/>
    <property type="evidence" value="ECO:0007669"/>
    <property type="project" value="UniProtKB-KW"/>
</dbReference>
<organism evidence="7 8">
    <name type="scientific">Propionibacterium acidifaciens F0233</name>
    <dbReference type="NCBI Taxonomy" id="553198"/>
    <lineage>
        <taxon>Bacteria</taxon>
        <taxon>Bacillati</taxon>
        <taxon>Actinomycetota</taxon>
        <taxon>Actinomycetes</taxon>
        <taxon>Propionibacteriales</taxon>
        <taxon>Propionibacteriaceae</taxon>
        <taxon>Propionibacterium</taxon>
    </lineage>
</organism>
<keyword evidence="4" id="KW-0067">ATP-binding</keyword>
<dbReference type="InterPro" id="IPR014001">
    <property type="entry name" value="Helicase_ATP-bd"/>
</dbReference>
<keyword evidence="1" id="KW-0547">Nucleotide-binding</keyword>
<evidence type="ECO:0000313" key="7">
    <source>
        <dbReference type="EMBL" id="ERK55798.1"/>
    </source>
</evidence>
<dbReference type="PANTHER" id="PTHR12131:SF1">
    <property type="entry name" value="ATP-DEPENDENT RNA HELICASE SUPV3L1, MITOCHONDRIAL-RELATED"/>
    <property type="match status" value="1"/>
</dbReference>
<sequence length="868" mass="94916">MIRTLTDMLPAGALAHDPDALFDAFDGWVAGQGLSMYPHQSEALLALLAGDNAIVTTPTGSGKSLIATAAHFVTLAARGRSYYTAPIKALVNEKFFALCEVFGADLVGMVTGDASVNPEAPIICCTAEILANIALREGAAADVDLVIMDEFHFIADPDRGWAWQVGLSELGDCRFVVMSATLGDVTELSRRLTAWSGRGTTVGDVTELSRRLTAWSGRGTTVVADAERPVPLTYHWALTPLHETIGELVETGQAPVYIVHSGQRLATEQAQALMSVRLVSTEQRHEIVEAIGDFRFAPGFGATLSRMLRHGIGVHHAGMLPKYRRLVEQLAQRGLLQVICGTDTLGVGINVPIHTVLFTSLSKFDGRRQRLLRSREFHQIAGRAGRAGFDTIGHVVAQAPEHQVENARIAAKFAGDPRRLRSVRRKKPPEGFVNYTEASFTKLIESAPETLHARMRVTSSMILNLLGRDEDTGAALVHIVDACVDDRRIRARLLRRAVQLGRSMIAAGVVVRRDEPTPGGRRYDLNPALQDDFALNQPLSAFAMAALELLDPEDEDYALDVVSTIEATLEDPWPVLRAQERRARDEAIAEMKADGMDYLERMAALDDIGHPEPLADELKAAFTAFSATRPWLADHPLHPKAVVREMYERAMTFGEYCAFHKVQRSEGTVLRYLSDALRALRQTVPLAARTPALDEILDWLGQIVRMTDSSLLDEWARMGSDAGPVGEEPEPAAADRALSANRSAFRVLVRNAMFRRVQLAAADDVDALAALDASDPGASFGRGDWDDALGDYWDEHDDIGTDADARGPQYLRIDEAGRLWTVRQTIADPEGDHDWAITATIDLDACDEADDLIVHVVRFGRMDGAGDA</sequence>
<dbReference type="RefSeq" id="WP_021797508.1">
    <property type="nucleotide sequence ID" value="NZ_ACVN02000174.1"/>
</dbReference>
<evidence type="ECO:0000259" key="5">
    <source>
        <dbReference type="PROSITE" id="PS51192"/>
    </source>
</evidence>
<dbReference type="GO" id="GO:0016787">
    <property type="term" value="F:hydrolase activity"/>
    <property type="evidence" value="ECO:0007669"/>
    <property type="project" value="UniProtKB-KW"/>
</dbReference>
<gene>
    <name evidence="7" type="ORF">HMPREF0682_1446</name>
</gene>
<evidence type="ECO:0000313" key="8">
    <source>
        <dbReference type="Proteomes" id="UP000017052"/>
    </source>
</evidence>
<proteinExistence type="predicted"/>